<keyword evidence="2" id="KW-0418">Kinase</keyword>
<organism evidence="2 3">
    <name type="scientific">Brucella tritici</name>
    <dbReference type="NCBI Taxonomy" id="94626"/>
    <lineage>
        <taxon>Bacteria</taxon>
        <taxon>Pseudomonadati</taxon>
        <taxon>Pseudomonadota</taxon>
        <taxon>Alphaproteobacteria</taxon>
        <taxon>Hyphomicrobiales</taxon>
        <taxon>Brucellaceae</taxon>
        <taxon>Brucella/Ochrobactrum group</taxon>
        <taxon>Brucella</taxon>
    </lineage>
</organism>
<name>A0A833CLR2_9HYPH</name>
<keyword evidence="3" id="KW-1185">Reference proteome</keyword>
<reference evidence="2 3" key="1">
    <citation type="submission" date="2019-09" db="EMBL/GenBank/DDBJ databases">
        <title>Taxonomic organization of the family Brucellaceae based on a phylogenomic approach.</title>
        <authorList>
            <person name="Leclercq S."/>
            <person name="Cloeckaert A."/>
            <person name="Zygmunt M.S."/>
        </authorList>
    </citation>
    <scope>NUCLEOTIDE SEQUENCE [LARGE SCALE GENOMIC DNA]</scope>
    <source>
        <strain evidence="2 3">LMG 18957</strain>
    </source>
</reference>
<feature type="domain" description="Lambda phage tail tube protein N-terminal" evidence="1">
    <location>
        <begin position="21"/>
        <end position="134"/>
    </location>
</feature>
<gene>
    <name evidence="2" type="ORF">F9K91_10490</name>
</gene>
<dbReference type="GO" id="GO:0016301">
    <property type="term" value="F:kinase activity"/>
    <property type="evidence" value="ECO:0007669"/>
    <property type="project" value="UniProtKB-KW"/>
</dbReference>
<protein>
    <submittedName>
        <fullName evidence="2">Histidine kinase</fullName>
    </submittedName>
</protein>
<dbReference type="Gene3D" id="2.60.40.2700">
    <property type="match status" value="1"/>
</dbReference>
<dbReference type="Pfam" id="PF16461">
    <property type="entry name" value="Phage_TTP_12"/>
    <property type="match status" value="1"/>
</dbReference>
<proteinExistence type="predicted"/>
<accession>A0A833CLR2</accession>
<keyword evidence="2" id="KW-0808">Transferase</keyword>
<evidence type="ECO:0000313" key="2">
    <source>
        <dbReference type="EMBL" id="KAB2665158.1"/>
    </source>
</evidence>
<dbReference type="Gene3D" id="4.10.410.40">
    <property type="match status" value="1"/>
</dbReference>
<dbReference type="InterPro" id="IPR032494">
    <property type="entry name" value="Phage_TTP_N"/>
</dbReference>
<dbReference type="AlphaFoldDB" id="A0A833CLR2"/>
<comment type="caution">
    <text evidence="2">The sequence shown here is derived from an EMBL/GenBank/DDBJ whole genome shotgun (WGS) entry which is preliminary data.</text>
</comment>
<evidence type="ECO:0000313" key="3">
    <source>
        <dbReference type="Proteomes" id="UP000430843"/>
    </source>
</evidence>
<sequence>MAETQAAIGYGTKFEISRDAGASWIEIGEVFDITPPNDTVDEVDATHMQSPNRTREFIPGLIDPGEASFEQNFIPGSPSDLLISEIKTAGERVRCRITFPNAVTWQFSGWVSGYEPAVPTDDKMTSTVTWRVTGPTISTPAAAPVNIFVPAIAGFAKVGDPLAAWSGQWSGSPTVSYQWKADGTNIAGATELVYTPVAGDVGKELTVTVTGSNAMGTASATSAPTAAVVAA</sequence>
<dbReference type="Proteomes" id="UP000430843">
    <property type="component" value="Unassembled WGS sequence"/>
</dbReference>
<dbReference type="EMBL" id="WBWA01000008">
    <property type="protein sequence ID" value="KAB2665158.1"/>
    <property type="molecule type" value="Genomic_DNA"/>
</dbReference>
<evidence type="ECO:0000259" key="1">
    <source>
        <dbReference type="Pfam" id="PF16461"/>
    </source>
</evidence>
<dbReference type="RefSeq" id="WP_151677767.1">
    <property type="nucleotide sequence ID" value="NZ_WBWA01000008.1"/>
</dbReference>